<name>A0ABR6ZM23_9BURK</name>
<comment type="similarity">
    <text evidence="1">Belongs to the pectinesterase family.</text>
</comment>
<keyword evidence="3" id="KW-0063">Aspartyl esterase</keyword>
<protein>
    <submittedName>
        <fullName evidence="6">Pectin esterase</fullName>
    </submittedName>
</protein>
<organism evidence="6 7">
    <name type="scientific">Undibacterium hunanense</name>
    <dbReference type="NCBI Taxonomy" id="2762292"/>
    <lineage>
        <taxon>Bacteria</taxon>
        <taxon>Pseudomonadati</taxon>
        <taxon>Pseudomonadota</taxon>
        <taxon>Betaproteobacteria</taxon>
        <taxon>Burkholderiales</taxon>
        <taxon>Oxalobacteraceae</taxon>
        <taxon>Undibacterium</taxon>
    </lineage>
</organism>
<accession>A0ABR6ZM23</accession>
<evidence type="ECO:0000256" key="1">
    <source>
        <dbReference type="ARBA" id="ARBA00008891"/>
    </source>
</evidence>
<dbReference type="Gene3D" id="2.160.20.10">
    <property type="entry name" value="Single-stranded right-handed beta-helix, Pectin lyase-like"/>
    <property type="match status" value="1"/>
</dbReference>
<dbReference type="PANTHER" id="PTHR31321">
    <property type="entry name" value="ACYL-COA THIOESTER HYDROLASE YBHC-RELATED"/>
    <property type="match status" value="1"/>
</dbReference>
<dbReference type="Pfam" id="PF01095">
    <property type="entry name" value="Pectinesterase"/>
    <property type="match status" value="1"/>
</dbReference>
<dbReference type="RefSeq" id="WP_186946170.1">
    <property type="nucleotide sequence ID" value="NZ_JACOGF010000002.1"/>
</dbReference>
<keyword evidence="2" id="KW-0378">Hydrolase</keyword>
<dbReference type="PANTHER" id="PTHR31321:SF57">
    <property type="entry name" value="PECTINESTERASE 53-RELATED"/>
    <property type="match status" value="1"/>
</dbReference>
<sequence>MKHKNSAWKIALTVALLLNSAASNAITKVTVGGTGAGHYTTIQAAVNALPSNGGEIDVTAGTYTEQVTITKPNVRLVGQGAHASSTVITQSYWAQKSNGSGGTVGDKGSSTVIVTGAGFFANNITIQNTYTQDGNAETQALALYLASDKSVLRNVRLIGRQDTLYVGSLGCSSTTCTPARSYFYGVTIEGNVDFIFGDGAAVFDNCVIVADQHGSLGGEVTITAQNRHFTNYLSGYVFYNSTISSNPQTGLTNAFLGRPWGALASNIFINTNIQAPINAAGMIEFTPGSTNNLPTSYFAEYGSSGPGAAGFTAKKREKYTVYLTSSQTTQYQPNNFLAGSDAWVPTSVF</sequence>
<dbReference type="EMBL" id="JACOGF010000002">
    <property type="protein sequence ID" value="MBC3916945.1"/>
    <property type="molecule type" value="Genomic_DNA"/>
</dbReference>
<dbReference type="InterPro" id="IPR012334">
    <property type="entry name" value="Pectin_lyas_fold"/>
</dbReference>
<evidence type="ECO:0000256" key="2">
    <source>
        <dbReference type="ARBA" id="ARBA00022801"/>
    </source>
</evidence>
<keyword evidence="7" id="KW-1185">Reference proteome</keyword>
<evidence type="ECO:0000313" key="7">
    <source>
        <dbReference type="Proteomes" id="UP000650424"/>
    </source>
</evidence>
<evidence type="ECO:0000259" key="5">
    <source>
        <dbReference type="Pfam" id="PF01095"/>
    </source>
</evidence>
<proteinExistence type="inferred from homology"/>
<evidence type="ECO:0000256" key="4">
    <source>
        <dbReference type="SAM" id="SignalP"/>
    </source>
</evidence>
<evidence type="ECO:0000313" key="6">
    <source>
        <dbReference type="EMBL" id="MBC3916945.1"/>
    </source>
</evidence>
<dbReference type="InterPro" id="IPR000070">
    <property type="entry name" value="Pectinesterase_cat"/>
</dbReference>
<dbReference type="SUPFAM" id="SSF51126">
    <property type="entry name" value="Pectin lyase-like"/>
    <property type="match status" value="1"/>
</dbReference>
<feature type="signal peptide" evidence="4">
    <location>
        <begin position="1"/>
        <end position="25"/>
    </location>
</feature>
<feature type="domain" description="Pectinesterase catalytic" evidence="5">
    <location>
        <begin position="29"/>
        <end position="339"/>
    </location>
</feature>
<dbReference type="InterPro" id="IPR011050">
    <property type="entry name" value="Pectin_lyase_fold/virulence"/>
</dbReference>
<dbReference type="Proteomes" id="UP000650424">
    <property type="component" value="Unassembled WGS sequence"/>
</dbReference>
<reference evidence="6 7" key="1">
    <citation type="submission" date="2020-08" db="EMBL/GenBank/DDBJ databases">
        <title>Novel species isolated from subtropical streams in China.</title>
        <authorList>
            <person name="Lu H."/>
        </authorList>
    </citation>
    <scope>NUCLEOTIDE SEQUENCE [LARGE SCALE GENOMIC DNA]</scope>
    <source>
        <strain evidence="6 7">CY18W</strain>
    </source>
</reference>
<keyword evidence="4" id="KW-0732">Signal</keyword>
<evidence type="ECO:0000256" key="3">
    <source>
        <dbReference type="ARBA" id="ARBA00023085"/>
    </source>
</evidence>
<feature type="chain" id="PRO_5045124668" evidence="4">
    <location>
        <begin position="26"/>
        <end position="349"/>
    </location>
</feature>
<comment type="caution">
    <text evidence="6">The sequence shown here is derived from an EMBL/GenBank/DDBJ whole genome shotgun (WGS) entry which is preliminary data.</text>
</comment>
<gene>
    <name evidence="6" type="ORF">H8L32_05605</name>
</gene>